<feature type="region of interest" description="Disordered" evidence="1">
    <location>
        <begin position="288"/>
        <end position="339"/>
    </location>
</feature>
<sequence length="434" mass="50410">MPAGCRYRGQAIQAFQITSKSYAIHPQDWATREPHAIWYGIPEERQYDHPDGGTYTRCRVETFDNKGNTMGYVPLPRRYGQAWTQLCYTIVYWLATWKAWLNEDGKPHRLPKQPPNLIQECINNSGTRLIKYLHIRRLIIDELLHHRMSKDGCDQLDIFDEYLIRDRFDWLWTDIVEIPKRMLDRLRLDPVHPSNRAIFSWRNPKLQIPDVMVAPDPLPTHTWFMGSINHIDLDAYFSTSFQSLAAYFSTAKYRHLDDMPYNPNQRELPELWHESHEPPVVFETDQQERLQLCQGPSSEERSPTSSEERSHSVNAAGHPPSSASHERPPRSLLSATPHRGIIDNAQTRVIVRSLAQTDGGINLAEAHTRLRQLLDSRYDETSWGRLLDRVHPEPGIDPRFTVDEAFKSVGRRDGSEDTGDEGTQEYRSISRIFY</sequence>
<dbReference type="Proteomes" id="UP001194468">
    <property type="component" value="Unassembled WGS sequence"/>
</dbReference>
<accession>A0AAD4G845</accession>
<feature type="compositionally biased region" description="Basic and acidic residues" evidence="1">
    <location>
        <begin position="298"/>
        <end position="311"/>
    </location>
</feature>
<keyword evidence="3" id="KW-1185">Reference proteome</keyword>
<gene>
    <name evidence="2" type="ORF">L210DRAFT_3653000</name>
</gene>
<dbReference type="AlphaFoldDB" id="A0AAD4G845"/>
<reference evidence="2" key="1">
    <citation type="submission" date="2019-10" db="EMBL/GenBank/DDBJ databases">
        <authorList>
            <consortium name="DOE Joint Genome Institute"/>
            <person name="Kuo A."/>
            <person name="Miyauchi S."/>
            <person name="Kiss E."/>
            <person name="Drula E."/>
            <person name="Kohler A."/>
            <person name="Sanchez-Garcia M."/>
            <person name="Andreopoulos B."/>
            <person name="Barry K.W."/>
            <person name="Bonito G."/>
            <person name="Buee M."/>
            <person name="Carver A."/>
            <person name="Chen C."/>
            <person name="Cichocki N."/>
            <person name="Clum A."/>
            <person name="Culley D."/>
            <person name="Crous P.W."/>
            <person name="Fauchery L."/>
            <person name="Girlanda M."/>
            <person name="Hayes R."/>
            <person name="Keri Z."/>
            <person name="LaButti K."/>
            <person name="Lipzen A."/>
            <person name="Lombard V."/>
            <person name="Magnuson J."/>
            <person name="Maillard F."/>
            <person name="Morin E."/>
            <person name="Murat C."/>
            <person name="Nolan M."/>
            <person name="Ohm R."/>
            <person name="Pangilinan J."/>
            <person name="Pereira M."/>
            <person name="Perotto S."/>
            <person name="Peter M."/>
            <person name="Riley R."/>
            <person name="Sitrit Y."/>
            <person name="Stielow B."/>
            <person name="Szollosi G."/>
            <person name="Zifcakova L."/>
            <person name="Stursova M."/>
            <person name="Spatafora J.W."/>
            <person name="Tedersoo L."/>
            <person name="Vaario L.-M."/>
            <person name="Yamada A."/>
            <person name="Yan M."/>
            <person name="Wang P."/>
            <person name="Xu J."/>
            <person name="Bruns T."/>
            <person name="Baldrian P."/>
            <person name="Vilgalys R."/>
            <person name="Henrissat B."/>
            <person name="Grigoriev I.V."/>
            <person name="Hibbett D."/>
            <person name="Nagy L.G."/>
            <person name="Martin F.M."/>
        </authorList>
    </citation>
    <scope>NUCLEOTIDE SEQUENCE</scope>
    <source>
        <strain evidence="2">BED1</strain>
    </source>
</reference>
<dbReference type="EMBL" id="WHUW01000089">
    <property type="protein sequence ID" value="KAF8426150.1"/>
    <property type="molecule type" value="Genomic_DNA"/>
</dbReference>
<name>A0AAD4G845_BOLED</name>
<proteinExistence type="predicted"/>
<evidence type="ECO:0000313" key="3">
    <source>
        <dbReference type="Proteomes" id="UP001194468"/>
    </source>
</evidence>
<evidence type="ECO:0000256" key="1">
    <source>
        <dbReference type="SAM" id="MobiDB-lite"/>
    </source>
</evidence>
<evidence type="ECO:0000313" key="2">
    <source>
        <dbReference type="EMBL" id="KAF8426150.1"/>
    </source>
</evidence>
<comment type="caution">
    <text evidence="2">The sequence shown here is derived from an EMBL/GenBank/DDBJ whole genome shotgun (WGS) entry which is preliminary data.</text>
</comment>
<protein>
    <submittedName>
        <fullName evidence="2">Uncharacterized protein</fullName>
    </submittedName>
</protein>
<reference evidence="2" key="2">
    <citation type="journal article" date="2020" name="Nat. Commun.">
        <title>Large-scale genome sequencing of mycorrhizal fungi provides insights into the early evolution of symbiotic traits.</title>
        <authorList>
            <person name="Miyauchi S."/>
            <person name="Kiss E."/>
            <person name="Kuo A."/>
            <person name="Drula E."/>
            <person name="Kohler A."/>
            <person name="Sanchez-Garcia M."/>
            <person name="Morin E."/>
            <person name="Andreopoulos B."/>
            <person name="Barry K.W."/>
            <person name="Bonito G."/>
            <person name="Buee M."/>
            <person name="Carver A."/>
            <person name="Chen C."/>
            <person name="Cichocki N."/>
            <person name="Clum A."/>
            <person name="Culley D."/>
            <person name="Crous P.W."/>
            <person name="Fauchery L."/>
            <person name="Girlanda M."/>
            <person name="Hayes R.D."/>
            <person name="Keri Z."/>
            <person name="LaButti K."/>
            <person name="Lipzen A."/>
            <person name="Lombard V."/>
            <person name="Magnuson J."/>
            <person name="Maillard F."/>
            <person name="Murat C."/>
            <person name="Nolan M."/>
            <person name="Ohm R.A."/>
            <person name="Pangilinan J."/>
            <person name="Pereira M.F."/>
            <person name="Perotto S."/>
            <person name="Peter M."/>
            <person name="Pfister S."/>
            <person name="Riley R."/>
            <person name="Sitrit Y."/>
            <person name="Stielow J.B."/>
            <person name="Szollosi G."/>
            <person name="Zifcakova L."/>
            <person name="Stursova M."/>
            <person name="Spatafora J.W."/>
            <person name="Tedersoo L."/>
            <person name="Vaario L.M."/>
            <person name="Yamada A."/>
            <person name="Yan M."/>
            <person name="Wang P."/>
            <person name="Xu J."/>
            <person name="Bruns T."/>
            <person name="Baldrian P."/>
            <person name="Vilgalys R."/>
            <person name="Dunand C."/>
            <person name="Henrissat B."/>
            <person name="Grigoriev I.V."/>
            <person name="Hibbett D."/>
            <person name="Nagy L.G."/>
            <person name="Martin F.M."/>
        </authorList>
    </citation>
    <scope>NUCLEOTIDE SEQUENCE</scope>
    <source>
        <strain evidence="2">BED1</strain>
    </source>
</reference>
<organism evidence="2 3">
    <name type="scientific">Boletus edulis BED1</name>
    <dbReference type="NCBI Taxonomy" id="1328754"/>
    <lineage>
        <taxon>Eukaryota</taxon>
        <taxon>Fungi</taxon>
        <taxon>Dikarya</taxon>
        <taxon>Basidiomycota</taxon>
        <taxon>Agaricomycotina</taxon>
        <taxon>Agaricomycetes</taxon>
        <taxon>Agaricomycetidae</taxon>
        <taxon>Boletales</taxon>
        <taxon>Boletineae</taxon>
        <taxon>Boletaceae</taxon>
        <taxon>Boletoideae</taxon>
        <taxon>Boletus</taxon>
    </lineage>
</organism>